<dbReference type="EMBL" id="AMQM01000665">
    <property type="status" value="NOT_ANNOTATED_CDS"/>
    <property type="molecule type" value="Genomic_DNA"/>
</dbReference>
<organism evidence="3 4">
    <name type="scientific">Helobdella robusta</name>
    <name type="common">Californian leech</name>
    <dbReference type="NCBI Taxonomy" id="6412"/>
    <lineage>
        <taxon>Eukaryota</taxon>
        <taxon>Metazoa</taxon>
        <taxon>Spiralia</taxon>
        <taxon>Lophotrochozoa</taxon>
        <taxon>Annelida</taxon>
        <taxon>Clitellata</taxon>
        <taxon>Hirudinea</taxon>
        <taxon>Rhynchobdellida</taxon>
        <taxon>Glossiphoniidae</taxon>
        <taxon>Helobdella</taxon>
    </lineage>
</organism>
<proteinExistence type="predicted"/>
<reference evidence="3" key="3">
    <citation type="submission" date="2015-06" db="UniProtKB">
        <authorList>
            <consortium name="EnsemblMetazoa"/>
        </authorList>
    </citation>
    <scope>IDENTIFICATION</scope>
</reference>
<feature type="compositionally biased region" description="Polar residues" evidence="1">
    <location>
        <begin position="17"/>
        <end position="103"/>
    </location>
</feature>
<sequence>MTDDNKLVGPANHQEDPSNSQRHLPQNSQGHQQNSQEEPSNFQEQPQNTVDHLQNLQEKPQNLQELPSNFQAQVLNLQDQTQNSQEPPKNPQESGRHSPTFTEITNQFYKERYEGMITRIRLERSHYTACPNCNESIFTVPEYHVGVLCWVLCFVIAAVGTSNNSKLDR</sequence>
<dbReference type="KEGG" id="hro:HELRODRAFT_160846"/>
<dbReference type="AlphaFoldDB" id="T1EQT5"/>
<dbReference type="RefSeq" id="XP_009016024.1">
    <property type="nucleotide sequence ID" value="XM_009017776.1"/>
</dbReference>
<evidence type="ECO:0000313" key="3">
    <source>
        <dbReference type="EnsemblMetazoa" id="HelroP160846"/>
    </source>
</evidence>
<keyword evidence="4" id="KW-1185">Reference proteome</keyword>
<gene>
    <name evidence="3" type="primary">20198935</name>
    <name evidence="2" type="ORF">HELRODRAFT_160846</name>
</gene>
<evidence type="ECO:0000313" key="4">
    <source>
        <dbReference type="Proteomes" id="UP000015101"/>
    </source>
</evidence>
<dbReference type="EnsemblMetazoa" id="HelroT160846">
    <property type="protein sequence ID" value="HelroP160846"/>
    <property type="gene ID" value="HelroG160846"/>
</dbReference>
<name>T1EQT5_HELRO</name>
<evidence type="ECO:0000256" key="1">
    <source>
        <dbReference type="SAM" id="MobiDB-lite"/>
    </source>
</evidence>
<dbReference type="GeneID" id="20198935"/>
<dbReference type="InParanoid" id="T1EQT5"/>
<protein>
    <recommendedName>
        <fullName evidence="5">LITAF domain-containing protein</fullName>
    </recommendedName>
</protein>
<dbReference type="Proteomes" id="UP000015101">
    <property type="component" value="Unassembled WGS sequence"/>
</dbReference>
<dbReference type="CTD" id="20198935"/>
<accession>T1EQT5</accession>
<evidence type="ECO:0008006" key="5">
    <source>
        <dbReference type="Google" id="ProtNLM"/>
    </source>
</evidence>
<evidence type="ECO:0000313" key="2">
    <source>
        <dbReference type="EMBL" id="ESO06656.1"/>
    </source>
</evidence>
<reference evidence="4" key="1">
    <citation type="submission" date="2012-12" db="EMBL/GenBank/DDBJ databases">
        <authorList>
            <person name="Hellsten U."/>
            <person name="Grimwood J."/>
            <person name="Chapman J.A."/>
            <person name="Shapiro H."/>
            <person name="Aerts A."/>
            <person name="Otillar R.P."/>
            <person name="Terry A.Y."/>
            <person name="Boore J.L."/>
            <person name="Simakov O."/>
            <person name="Marletaz F."/>
            <person name="Cho S.-J."/>
            <person name="Edsinger-Gonzales E."/>
            <person name="Havlak P."/>
            <person name="Kuo D.-H."/>
            <person name="Larsson T."/>
            <person name="Lv J."/>
            <person name="Arendt D."/>
            <person name="Savage R."/>
            <person name="Osoegawa K."/>
            <person name="de Jong P."/>
            <person name="Lindberg D.R."/>
            <person name="Seaver E.C."/>
            <person name="Weisblat D.A."/>
            <person name="Putnam N.H."/>
            <person name="Grigoriev I.V."/>
            <person name="Rokhsar D.S."/>
        </authorList>
    </citation>
    <scope>NUCLEOTIDE SEQUENCE</scope>
</reference>
<dbReference type="EMBL" id="KB096324">
    <property type="protein sequence ID" value="ESO06656.1"/>
    <property type="molecule type" value="Genomic_DNA"/>
</dbReference>
<reference evidence="2 4" key="2">
    <citation type="journal article" date="2013" name="Nature">
        <title>Insights into bilaterian evolution from three spiralian genomes.</title>
        <authorList>
            <person name="Simakov O."/>
            <person name="Marletaz F."/>
            <person name="Cho S.J."/>
            <person name="Edsinger-Gonzales E."/>
            <person name="Havlak P."/>
            <person name="Hellsten U."/>
            <person name="Kuo D.H."/>
            <person name="Larsson T."/>
            <person name="Lv J."/>
            <person name="Arendt D."/>
            <person name="Savage R."/>
            <person name="Osoegawa K."/>
            <person name="de Jong P."/>
            <person name="Grimwood J."/>
            <person name="Chapman J.A."/>
            <person name="Shapiro H."/>
            <person name="Aerts A."/>
            <person name="Otillar R.P."/>
            <person name="Terry A.Y."/>
            <person name="Boore J.L."/>
            <person name="Grigoriev I.V."/>
            <person name="Lindberg D.R."/>
            <person name="Seaver E.C."/>
            <person name="Weisblat D.A."/>
            <person name="Putnam N.H."/>
            <person name="Rokhsar D.S."/>
        </authorList>
    </citation>
    <scope>NUCLEOTIDE SEQUENCE</scope>
</reference>
<feature type="region of interest" description="Disordered" evidence="1">
    <location>
        <begin position="1"/>
        <end position="103"/>
    </location>
</feature>
<dbReference type="HOGENOM" id="CLU_1580222_0_0_1"/>